<feature type="domain" description="DUF6965" evidence="1">
    <location>
        <begin position="3"/>
        <end position="69"/>
    </location>
</feature>
<protein>
    <recommendedName>
        <fullName evidence="1">DUF6965 domain-containing protein</fullName>
    </recommendedName>
</protein>
<evidence type="ECO:0000259" key="1">
    <source>
        <dbReference type="Pfam" id="PF22292"/>
    </source>
</evidence>
<sequence>MNEELKQLLEWFDNYEITFNEIRLSQCQYIFDLRKFISVQTNPVRKNRENPTFEYDIISLYQLKKVLEEKEKENKE</sequence>
<proteinExistence type="predicted"/>
<accession>A0A8S5TDY3</accession>
<organism evidence="2">
    <name type="scientific">Podoviridae sp. ctzXp5</name>
    <dbReference type="NCBI Taxonomy" id="2827758"/>
    <lineage>
        <taxon>Viruses</taxon>
        <taxon>Duplodnaviria</taxon>
        <taxon>Heunggongvirae</taxon>
        <taxon>Uroviricota</taxon>
        <taxon>Caudoviricetes</taxon>
    </lineage>
</organism>
<reference evidence="2" key="1">
    <citation type="journal article" date="2021" name="Proc. Natl. Acad. Sci. U.S.A.">
        <title>A Catalog of Tens of Thousands of Viruses from Human Metagenomes Reveals Hidden Associations with Chronic Diseases.</title>
        <authorList>
            <person name="Tisza M.J."/>
            <person name="Buck C.B."/>
        </authorList>
    </citation>
    <scope>NUCLEOTIDE SEQUENCE</scope>
    <source>
        <strain evidence="2">CtzXp5</strain>
    </source>
</reference>
<dbReference type="InterPro" id="IPR054238">
    <property type="entry name" value="DUF6965"/>
</dbReference>
<dbReference type="EMBL" id="BK032812">
    <property type="protein sequence ID" value="DAF61473.1"/>
    <property type="molecule type" value="Genomic_DNA"/>
</dbReference>
<name>A0A8S5TDY3_9CAUD</name>
<evidence type="ECO:0000313" key="2">
    <source>
        <dbReference type="EMBL" id="DAF61473.1"/>
    </source>
</evidence>
<dbReference type="Pfam" id="PF22292">
    <property type="entry name" value="DUF6965"/>
    <property type="match status" value="1"/>
</dbReference>